<dbReference type="EMBL" id="BMHY01000018">
    <property type="protein sequence ID" value="GGG87846.1"/>
    <property type="molecule type" value="Genomic_DNA"/>
</dbReference>
<sequence>MKIGFNGAVKKAEEAVISIYDHGFLYGMGLFETFRTYGGRPYLLERHLQRLAEGCEQLGIRYTADQEALQLLLAELLRENELNEAYIRLTVSAGTGELGLQTGDYERPSELLLMKALPPVSEALYRSGKELRLLSTARNTPEGAVRLKSLHYMNNMIAKRELAASGAAANAEGLMLTADGKLAEGIVSNLFYAKNGKVYTPSVDTGILPGITRAKVMELALEAGFEVEEGHFRYGELLAADEVWMTNSIQELVPITSISGCAVHGYDHDSITAAGKSQPQEVSQITVGDGAIGPITELLLQAYRSDTSSAS</sequence>
<dbReference type="InterPro" id="IPR036038">
    <property type="entry name" value="Aminotransferase-like"/>
</dbReference>
<evidence type="ECO:0000256" key="6">
    <source>
        <dbReference type="RuleBase" id="RU004516"/>
    </source>
</evidence>
<gene>
    <name evidence="7" type="primary">pabC</name>
    <name evidence="7" type="ORF">GCM10010918_52760</name>
</gene>
<evidence type="ECO:0000313" key="7">
    <source>
        <dbReference type="EMBL" id="GGG87846.1"/>
    </source>
</evidence>
<dbReference type="InterPro" id="IPR043131">
    <property type="entry name" value="BCAT-like_N"/>
</dbReference>
<reference evidence="7 8" key="1">
    <citation type="journal article" date="2014" name="Int. J. Syst. Evol. Microbiol.">
        <title>Complete genome sequence of Corynebacterium casei LMG S-19264T (=DSM 44701T), isolated from a smear-ripened cheese.</title>
        <authorList>
            <consortium name="US DOE Joint Genome Institute (JGI-PGF)"/>
            <person name="Walter F."/>
            <person name="Albersmeier A."/>
            <person name="Kalinowski J."/>
            <person name="Ruckert C."/>
        </authorList>
    </citation>
    <scope>NUCLEOTIDE SEQUENCE [LARGE SCALE GENOMIC DNA]</scope>
    <source>
        <strain evidence="7 8">CGMCC 1.15286</strain>
    </source>
</reference>
<dbReference type="InterPro" id="IPR018300">
    <property type="entry name" value="Aminotrans_IV_CS"/>
</dbReference>
<evidence type="ECO:0000256" key="3">
    <source>
        <dbReference type="ARBA" id="ARBA00011738"/>
    </source>
</evidence>
<dbReference type="RefSeq" id="WP_188892669.1">
    <property type="nucleotide sequence ID" value="NZ_BMHY01000018.1"/>
</dbReference>
<proteinExistence type="inferred from homology"/>
<dbReference type="FunFam" id="3.20.10.10:FF:000002">
    <property type="entry name" value="D-alanine aminotransferase"/>
    <property type="match status" value="1"/>
</dbReference>
<dbReference type="GO" id="GO:0016829">
    <property type="term" value="F:lyase activity"/>
    <property type="evidence" value="ECO:0007669"/>
    <property type="project" value="UniProtKB-KW"/>
</dbReference>
<evidence type="ECO:0000256" key="4">
    <source>
        <dbReference type="ARBA" id="ARBA00022898"/>
    </source>
</evidence>
<dbReference type="Proteomes" id="UP000600247">
    <property type="component" value="Unassembled WGS sequence"/>
</dbReference>
<dbReference type="CDD" id="cd00449">
    <property type="entry name" value="PLPDE_IV"/>
    <property type="match status" value="1"/>
</dbReference>
<dbReference type="PROSITE" id="PS00770">
    <property type="entry name" value="AA_TRANSFER_CLASS_4"/>
    <property type="match status" value="1"/>
</dbReference>
<keyword evidence="8" id="KW-1185">Reference proteome</keyword>
<dbReference type="PANTHER" id="PTHR42743">
    <property type="entry name" value="AMINO-ACID AMINOTRANSFERASE"/>
    <property type="match status" value="1"/>
</dbReference>
<dbReference type="NCBIfam" id="NF005800">
    <property type="entry name" value="PRK07650.1"/>
    <property type="match status" value="1"/>
</dbReference>
<dbReference type="GO" id="GO:0008652">
    <property type="term" value="P:amino acid biosynthetic process"/>
    <property type="evidence" value="ECO:0007669"/>
    <property type="project" value="UniProtKB-ARBA"/>
</dbReference>
<dbReference type="GO" id="GO:0046394">
    <property type="term" value="P:carboxylic acid biosynthetic process"/>
    <property type="evidence" value="ECO:0007669"/>
    <property type="project" value="UniProtKB-ARBA"/>
</dbReference>
<dbReference type="InterPro" id="IPR001544">
    <property type="entry name" value="Aminotrans_IV"/>
</dbReference>
<evidence type="ECO:0000313" key="8">
    <source>
        <dbReference type="Proteomes" id="UP000600247"/>
    </source>
</evidence>
<dbReference type="Gene3D" id="3.20.10.10">
    <property type="entry name" value="D-amino Acid Aminotransferase, subunit A, domain 2"/>
    <property type="match status" value="1"/>
</dbReference>
<comment type="caution">
    <text evidence="7">The sequence shown here is derived from an EMBL/GenBank/DDBJ whole genome shotgun (WGS) entry which is preliminary data.</text>
</comment>
<dbReference type="InterPro" id="IPR043132">
    <property type="entry name" value="BCAT-like_C"/>
</dbReference>
<comment type="cofactor">
    <cofactor evidence="1 6">
        <name>pyridoxal 5'-phosphate</name>
        <dbReference type="ChEBI" id="CHEBI:597326"/>
    </cofactor>
</comment>
<protein>
    <submittedName>
        <fullName evidence="7">4-amino-4-deoxychorismate lyase</fullName>
    </submittedName>
</protein>
<evidence type="ECO:0000256" key="1">
    <source>
        <dbReference type="ARBA" id="ARBA00001933"/>
    </source>
</evidence>
<keyword evidence="7" id="KW-0456">Lyase</keyword>
<evidence type="ECO:0000256" key="2">
    <source>
        <dbReference type="ARBA" id="ARBA00009320"/>
    </source>
</evidence>
<organism evidence="7 8">
    <name type="scientific">Paenibacillus radicis</name>
    <name type="common">ex Gao et al. 2016</name>
    <dbReference type="NCBI Taxonomy" id="1737354"/>
    <lineage>
        <taxon>Bacteria</taxon>
        <taxon>Bacillati</taxon>
        <taxon>Bacillota</taxon>
        <taxon>Bacilli</taxon>
        <taxon>Bacillales</taxon>
        <taxon>Paenibacillaceae</taxon>
        <taxon>Paenibacillus</taxon>
    </lineage>
</organism>
<comment type="similarity">
    <text evidence="2 5">Belongs to the class-IV pyridoxal-phosphate-dependent aminotransferase family.</text>
</comment>
<name>A0A917HQZ6_9BACL</name>
<dbReference type="Pfam" id="PF01063">
    <property type="entry name" value="Aminotran_4"/>
    <property type="match status" value="1"/>
</dbReference>
<dbReference type="Gene3D" id="3.30.470.10">
    <property type="match status" value="1"/>
</dbReference>
<dbReference type="GO" id="GO:0005829">
    <property type="term" value="C:cytosol"/>
    <property type="evidence" value="ECO:0007669"/>
    <property type="project" value="TreeGrafter"/>
</dbReference>
<keyword evidence="4 6" id="KW-0663">Pyridoxal phosphate</keyword>
<dbReference type="SUPFAM" id="SSF56752">
    <property type="entry name" value="D-aminoacid aminotransferase-like PLP-dependent enzymes"/>
    <property type="match status" value="1"/>
</dbReference>
<dbReference type="AlphaFoldDB" id="A0A917HQZ6"/>
<dbReference type="InterPro" id="IPR050571">
    <property type="entry name" value="Class-IV_PLP-Dep_Aminotrnsfr"/>
</dbReference>
<evidence type="ECO:0000256" key="5">
    <source>
        <dbReference type="RuleBase" id="RU004106"/>
    </source>
</evidence>
<accession>A0A917HQZ6</accession>
<comment type="subunit">
    <text evidence="3">Homodimer.</text>
</comment>
<dbReference type="PANTHER" id="PTHR42743:SF11">
    <property type="entry name" value="AMINODEOXYCHORISMATE LYASE"/>
    <property type="match status" value="1"/>
</dbReference>